<protein>
    <submittedName>
        <fullName evidence="1">Uncharacterized protein</fullName>
    </submittedName>
</protein>
<dbReference type="EMBL" id="LANA01000002">
    <property type="protein sequence ID" value="NMN68132.1"/>
    <property type="molecule type" value="Genomic_DNA"/>
</dbReference>
<reference evidence="1 2" key="1">
    <citation type="submission" date="2019-07" db="EMBL/GenBank/DDBJ databases">
        <title>SAR11 Genome Evolution.</title>
        <authorList>
            <person name="Giovannoni S."/>
        </authorList>
    </citation>
    <scope>NUCLEOTIDE SEQUENCE [LARGE SCALE GENOMIC DNA]</scope>
    <source>
        <strain evidence="1 2">HTCC9565</strain>
    </source>
</reference>
<name>A0ABX1T3H2_PELUQ</name>
<evidence type="ECO:0000313" key="2">
    <source>
        <dbReference type="Proteomes" id="UP001166004"/>
    </source>
</evidence>
<comment type="caution">
    <text evidence="1">The sequence shown here is derived from an EMBL/GenBank/DDBJ whole genome shotgun (WGS) entry which is preliminary data.</text>
</comment>
<dbReference type="Proteomes" id="UP001166004">
    <property type="component" value="Unassembled WGS sequence"/>
</dbReference>
<proteinExistence type="predicted"/>
<organism evidence="1 2">
    <name type="scientific">Pelagibacter ubique</name>
    <dbReference type="NCBI Taxonomy" id="198252"/>
    <lineage>
        <taxon>Bacteria</taxon>
        <taxon>Pseudomonadati</taxon>
        <taxon>Pseudomonadota</taxon>
        <taxon>Alphaproteobacteria</taxon>
        <taxon>Candidatus Pelagibacterales</taxon>
        <taxon>Candidatus Pelagibacteraceae</taxon>
        <taxon>Candidatus Pelagibacter</taxon>
    </lineage>
</organism>
<evidence type="ECO:0000313" key="1">
    <source>
        <dbReference type="EMBL" id="NMN68132.1"/>
    </source>
</evidence>
<gene>
    <name evidence="1" type="ORF">VP91_00012970</name>
</gene>
<sequence length="39" mass="4506">MKSISIFFLLIYWSIILLAPVISKENKIDIKAIKTVLNK</sequence>
<keyword evidence="2" id="KW-1185">Reference proteome</keyword>
<accession>A0ABX1T3H2</accession>